<accession>A0A4U8V243</accession>
<feature type="region of interest" description="Disordered" evidence="1">
    <location>
        <begin position="110"/>
        <end position="131"/>
    </location>
</feature>
<comment type="caution">
    <text evidence="2">The sequence shown here is derived from an EMBL/GenBank/DDBJ whole genome shotgun (WGS) entry which is preliminary data.</text>
</comment>
<protein>
    <submittedName>
        <fullName evidence="2">Uncharacterized protein</fullName>
    </submittedName>
</protein>
<evidence type="ECO:0000313" key="3">
    <source>
        <dbReference type="Proteomes" id="UP000298663"/>
    </source>
</evidence>
<proteinExistence type="predicted"/>
<reference evidence="2 3" key="2">
    <citation type="journal article" date="2019" name="G3 (Bethesda)">
        <title>Hybrid Assembly of the Genome of the Entomopathogenic Nematode Steinernema carpocapsae Identifies the X-Chromosome.</title>
        <authorList>
            <person name="Serra L."/>
            <person name="Macchietto M."/>
            <person name="Macias-Munoz A."/>
            <person name="McGill C.J."/>
            <person name="Rodriguez I.M."/>
            <person name="Rodriguez B."/>
            <person name="Murad R."/>
            <person name="Mortazavi A."/>
        </authorList>
    </citation>
    <scope>NUCLEOTIDE SEQUENCE [LARGE SCALE GENOMIC DNA]</scope>
    <source>
        <strain evidence="2 3">ALL</strain>
    </source>
</reference>
<gene>
    <name evidence="2" type="ORF">L596_005959</name>
</gene>
<organism evidence="2 3">
    <name type="scientific">Steinernema carpocapsae</name>
    <name type="common">Entomopathogenic nematode</name>
    <dbReference type="NCBI Taxonomy" id="34508"/>
    <lineage>
        <taxon>Eukaryota</taxon>
        <taxon>Metazoa</taxon>
        <taxon>Ecdysozoa</taxon>
        <taxon>Nematoda</taxon>
        <taxon>Chromadorea</taxon>
        <taxon>Rhabditida</taxon>
        <taxon>Tylenchina</taxon>
        <taxon>Panagrolaimomorpha</taxon>
        <taxon>Strongyloidoidea</taxon>
        <taxon>Steinernematidae</taxon>
        <taxon>Steinernema</taxon>
    </lineage>
</organism>
<name>A0A4U8V243_STECR</name>
<dbReference type="EMBL" id="CM016762">
    <property type="protein sequence ID" value="TMS39435.1"/>
    <property type="molecule type" value="Genomic_DNA"/>
</dbReference>
<dbReference type="AlphaFoldDB" id="A0A4U8V243"/>
<reference evidence="2 3" key="1">
    <citation type="journal article" date="2015" name="Genome Biol.">
        <title>Comparative genomics of Steinernema reveals deeply conserved gene regulatory networks.</title>
        <authorList>
            <person name="Dillman A.R."/>
            <person name="Macchietto M."/>
            <person name="Porter C.F."/>
            <person name="Rogers A."/>
            <person name="Williams B."/>
            <person name="Antoshechkin I."/>
            <person name="Lee M.M."/>
            <person name="Goodwin Z."/>
            <person name="Lu X."/>
            <person name="Lewis E.E."/>
            <person name="Goodrich-Blair H."/>
            <person name="Stock S.P."/>
            <person name="Adams B.J."/>
            <person name="Sternberg P.W."/>
            <person name="Mortazavi A."/>
        </authorList>
    </citation>
    <scope>NUCLEOTIDE SEQUENCE [LARGE SCALE GENOMIC DNA]</scope>
    <source>
        <strain evidence="2 3">ALL</strain>
    </source>
</reference>
<sequence>MLSLFQTKEQPAAYIRLHDKEGVHVLLTAIKKHTCLRFISSLDGRRRIIPSRDCETEAAWNEVYVELVGNINYNLSIEHLQRARTYLLNRIAKKDKNKLEYKHLAWQRTEHKRSKATRGHSFSPKKKKTVW</sequence>
<evidence type="ECO:0000313" key="2">
    <source>
        <dbReference type="EMBL" id="TMS39435.1"/>
    </source>
</evidence>
<keyword evidence="3" id="KW-1185">Reference proteome</keyword>
<dbReference type="Proteomes" id="UP000298663">
    <property type="component" value="Chromosome X"/>
</dbReference>
<evidence type="ECO:0000256" key="1">
    <source>
        <dbReference type="SAM" id="MobiDB-lite"/>
    </source>
</evidence>
<dbReference type="EMBL" id="AZBU02000001">
    <property type="protein sequence ID" value="TMS39435.1"/>
    <property type="molecule type" value="Genomic_DNA"/>
</dbReference>